<name>A0A6P1SVL9_9RHOB</name>
<evidence type="ECO:0000256" key="1">
    <source>
        <dbReference type="SAM" id="MobiDB-lite"/>
    </source>
</evidence>
<proteinExistence type="predicted"/>
<dbReference type="Proteomes" id="UP000464495">
    <property type="component" value="Chromosome"/>
</dbReference>
<dbReference type="KEGG" id="amaq:GO499_04495"/>
<feature type="compositionally biased region" description="Basic and acidic residues" evidence="1">
    <location>
        <begin position="56"/>
        <end position="74"/>
    </location>
</feature>
<feature type="compositionally biased region" description="Basic residues" evidence="1">
    <location>
        <begin position="78"/>
        <end position="89"/>
    </location>
</feature>
<organism evidence="2 3">
    <name type="scientific">Algicella marina</name>
    <dbReference type="NCBI Taxonomy" id="2683284"/>
    <lineage>
        <taxon>Bacteria</taxon>
        <taxon>Pseudomonadati</taxon>
        <taxon>Pseudomonadota</taxon>
        <taxon>Alphaproteobacteria</taxon>
        <taxon>Rhodobacterales</taxon>
        <taxon>Paracoccaceae</taxon>
        <taxon>Algicella</taxon>
    </lineage>
</organism>
<feature type="region of interest" description="Disordered" evidence="1">
    <location>
        <begin position="56"/>
        <end position="89"/>
    </location>
</feature>
<sequence length="89" mass="10318">MPKGDHPLDPRGLIMEAYRIEGITPQDCRTIFFDWAMGLDADQDSRSAVLVLRDHYGPKNPDHPMTRVLEEDTASKPASRRTRRRRTQR</sequence>
<dbReference type="AlphaFoldDB" id="A0A6P1SVL9"/>
<evidence type="ECO:0000313" key="2">
    <source>
        <dbReference type="EMBL" id="QHQ34498.1"/>
    </source>
</evidence>
<gene>
    <name evidence="2" type="ORF">GO499_04495</name>
</gene>
<keyword evidence="3" id="KW-1185">Reference proteome</keyword>
<accession>A0A6P1SVL9</accession>
<dbReference type="EMBL" id="CP046620">
    <property type="protein sequence ID" value="QHQ34498.1"/>
    <property type="molecule type" value="Genomic_DNA"/>
</dbReference>
<reference evidence="2 3" key="1">
    <citation type="submission" date="2019-12" db="EMBL/GenBank/DDBJ databases">
        <title>Complete genome sequence of Algicella marina strain 9Alg 56(T) isolated from the red alga Tichocarpus crinitus.</title>
        <authorList>
            <person name="Kim S.-G."/>
            <person name="Nedashkovskaya O.I."/>
        </authorList>
    </citation>
    <scope>NUCLEOTIDE SEQUENCE [LARGE SCALE GENOMIC DNA]</scope>
    <source>
        <strain evidence="2 3">9Alg 56</strain>
    </source>
</reference>
<evidence type="ECO:0000313" key="3">
    <source>
        <dbReference type="Proteomes" id="UP000464495"/>
    </source>
</evidence>
<dbReference type="RefSeq" id="WP_161861067.1">
    <property type="nucleotide sequence ID" value="NZ_CP046620.1"/>
</dbReference>
<protein>
    <submittedName>
        <fullName evidence="2">Uncharacterized protein</fullName>
    </submittedName>
</protein>